<dbReference type="InterPro" id="IPR050736">
    <property type="entry name" value="Sensor_HK_Regulatory"/>
</dbReference>
<keyword evidence="8" id="KW-0902">Two-component regulatory system</keyword>
<evidence type="ECO:0000256" key="7">
    <source>
        <dbReference type="ARBA" id="ARBA00022840"/>
    </source>
</evidence>
<evidence type="ECO:0000256" key="8">
    <source>
        <dbReference type="ARBA" id="ARBA00023012"/>
    </source>
</evidence>
<dbReference type="Pfam" id="PF02518">
    <property type="entry name" value="HATPase_c"/>
    <property type="match status" value="1"/>
</dbReference>
<keyword evidence="7" id="KW-0067">ATP-binding</keyword>
<dbReference type="CDD" id="cd00075">
    <property type="entry name" value="HATPase"/>
    <property type="match status" value="1"/>
</dbReference>
<evidence type="ECO:0000313" key="11">
    <source>
        <dbReference type="Proteomes" id="UP000315753"/>
    </source>
</evidence>
<dbReference type="SMART" id="SM00388">
    <property type="entry name" value="HisKA"/>
    <property type="match status" value="1"/>
</dbReference>
<dbReference type="Gene3D" id="3.30.565.10">
    <property type="entry name" value="Histidine kinase-like ATPase, C-terminal domain"/>
    <property type="match status" value="1"/>
</dbReference>
<keyword evidence="11" id="KW-1185">Reference proteome</keyword>
<evidence type="ECO:0000256" key="2">
    <source>
        <dbReference type="ARBA" id="ARBA00012438"/>
    </source>
</evidence>
<evidence type="ECO:0000256" key="1">
    <source>
        <dbReference type="ARBA" id="ARBA00000085"/>
    </source>
</evidence>
<sequence>MGKGGCFKMSNATIIPLLEELFQYEEPFLILNSSGIIESINHKAANILNLDEEIGKPLPMDELSRSRWHSFLKRVQQEKYSFTSLNIKGKDSRYKEIKVFGMLIKKKNLIFLKILNEAFDCKLQLDGRSFLNDLPCGIIFFKGNSIIEINSQAIELLNLDLENIFHLSFDAFLSQYFDNSFKKLQFISELKTFGHASFEIARMNRENKDKFLSLDCKYFYYMDLTVVSIIDKTETVKLRQKVKEMEHLSEIGKLSATITHEIRNVVTSLKGFMELLKGNTTDDGKRYVQIIENEMERMESTLSEILYLAKPSKTYHEKISLLHVVKEVIQIMRPQADSNDIAIRLIADENCDYAMIGSVNHLKQMFINLVKNAIEVMPNGGTITIELKHRHNKIQVSVQDEGSGIPKEYLNKLFTPFFTTKDDGTGLGLSLVKKVVDEHHGKIAVESKVDVGSTFILEFYSYTENYTRFYYDDNQLKKWLNAQKYNSIQVN</sequence>
<dbReference type="InterPro" id="IPR003661">
    <property type="entry name" value="HisK_dim/P_dom"/>
</dbReference>
<dbReference type="InterPro" id="IPR005467">
    <property type="entry name" value="His_kinase_dom"/>
</dbReference>
<dbReference type="GO" id="GO:0005524">
    <property type="term" value="F:ATP binding"/>
    <property type="evidence" value="ECO:0007669"/>
    <property type="project" value="UniProtKB-KW"/>
</dbReference>
<dbReference type="PROSITE" id="PS50109">
    <property type="entry name" value="HIS_KIN"/>
    <property type="match status" value="1"/>
</dbReference>
<dbReference type="AlphaFoldDB" id="A0A540V3M4"/>
<comment type="caution">
    <text evidence="10">The sequence shown here is derived from an EMBL/GenBank/DDBJ whole genome shotgun (WGS) entry which is preliminary data.</text>
</comment>
<dbReference type="Gene3D" id="1.10.287.130">
    <property type="match status" value="1"/>
</dbReference>
<dbReference type="PRINTS" id="PR00344">
    <property type="entry name" value="BCTRLSENSOR"/>
</dbReference>
<dbReference type="Pfam" id="PF00512">
    <property type="entry name" value="HisKA"/>
    <property type="match status" value="1"/>
</dbReference>
<evidence type="ECO:0000256" key="6">
    <source>
        <dbReference type="ARBA" id="ARBA00022777"/>
    </source>
</evidence>
<dbReference type="PANTHER" id="PTHR43711">
    <property type="entry name" value="TWO-COMPONENT HISTIDINE KINASE"/>
    <property type="match status" value="1"/>
</dbReference>
<dbReference type="SUPFAM" id="SSF55874">
    <property type="entry name" value="ATPase domain of HSP90 chaperone/DNA topoisomerase II/histidine kinase"/>
    <property type="match status" value="1"/>
</dbReference>
<keyword evidence="5" id="KW-0547">Nucleotide-binding</keyword>
<dbReference type="EMBL" id="VIGD01000005">
    <property type="protein sequence ID" value="TQE91318.1"/>
    <property type="molecule type" value="Genomic_DNA"/>
</dbReference>
<keyword evidence="6" id="KW-0418">Kinase</keyword>
<dbReference type="InterPro" id="IPR004358">
    <property type="entry name" value="Sig_transdc_His_kin-like_C"/>
</dbReference>
<protein>
    <recommendedName>
        <fullName evidence="2">histidine kinase</fullName>
        <ecNumber evidence="2">2.7.13.3</ecNumber>
    </recommendedName>
</protein>
<feature type="domain" description="Histidine kinase" evidence="9">
    <location>
        <begin position="257"/>
        <end position="463"/>
    </location>
</feature>
<dbReference type="CDD" id="cd00082">
    <property type="entry name" value="HisKA"/>
    <property type="match status" value="1"/>
</dbReference>
<proteinExistence type="predicted"/>
<comment type="catalytic activity">
    <reaction evidence="1">
        <text>ATP + protein L-histidine = ADP + protein N-phospho-L-histidine.</text>
        <dbReference type="EC" id="2.7.13.3"/>
    </reaction>
</comment>
<evidence type="ECO:0000313" key="10">
    <source>
        <dbReference type="EMBL" id="TQE91318.1"/>
    </source>
</evidence>
<keyword evidence="3" id="KW-0597">Phosphoprotein</keyword>
<evidence type="ECO:0000256" key="5">
    <source>
        <dbReference type="ARBA" id="ARBA00022741"/>
    </source>
</evidence>
<dbReference type="PANTHER" id="PTHR43711:SF1">
    <property type="entry name" value="HISTIDINE KINASE 1"/>
    <property type="match status" value="1"/>
</dbReference>
<dbReference type="InterPro" id="IPR036097">
    <property type="entry name" value="HisK_dim/P_sf"/>
</dbReference>
<gene>
    <name evidence="10" type="ORF">FKZ59_04880</name>
</gene>
<dbReference type="SUPFAM" id="SSF47384">
    <property type="entry name" value="Homodimeric domain of signal transducing histidine kinase"/>
    <property type="match status" value="1"/>
</dbReference>
<dbReference type="SMART" id="SM00387">
    <property type="entry name" value="HATPase_c"/>
    <property type="match status" value="1"/>
</dbReference>
<dbReference type="InterPro" id="IPR003594">
    <property type="entry name" value="HATPase_dom"/>
</dbReference>
<dbReference type="Proteomes" id="UP000315753">
    <property type="component" value="Unassembled WGS sequence"/>
</dbReference>
<dbReference type="GO" id="GO:0000155">
    <property type="term" value="F:phosphorelay sensor kinase activity"/>
    <property type="evidence" value="ECO:0007669"/>
    <property type="project" value="InterPro"/>
</dbReference>
<evidence type="ECO:0000259" key="9">
    <source>
        <dbReference type="PROSITE" id="PS50109"/>
    </source>
</evidence>
<dbReference type="OrthoDB" id="9815750at2"/>
<dbReference type="EC" id="2.7.13.3" evidence="2"/>
<evidence type="ECO:0000256" key="3">
    <source>
        <dbReference type="ARBA" id="ARBA00022553"/>
    </source>
</evidence>
<accession>A0A540V3M4</accession>
<name>A0A540V3M4_9BACL</name>
<evidence type="ECO:0000256" key="4">
    <source>
        <dbReference type="ARBA" id="ARBA00022679"/>
    </source>
</evidence>
<organism evidence="10 11">
    <name type="scientific">Ureibacillus terrenus</name>
    <dbReference type="NCBI Taxonomy" id="118246"/>
    <lineage>
        <taxon>Bacteria</taxon>
        <taxon>Bacillati</taxon>
        <taxon>Bacillota</taxon>
        <taxon>Bacilli</taxon>
        <taxon>Bacillales</taxon>
        <taxon>Caryophanaceae</taxon>
        <taxon>Ureibacillus</taxon>
    </lineage>
</organism>
<keyword evidence="4" id="KW-0808">Transferase</keyword>
<reference evidence="10 11" key="1">
    <citation type="submission" date="2019-06" db="EMBL/GenBank/DDBJ databases">
        <title>Genome sequence of Ureibacillus terrenus.</title>
        <authorList>
            <person name="Maclea K.S."/>
            <person name="Simoes M."/>
        </authorList>
    </citation>
    <scope>NUCLEOTIDE SEQUENCE [LARGE SCALE GENOMIC DNA]</scope>
    <source>
        <strain evidence="10 11">ATCC BAA-384</strain>
    </source>
</reference>
<dbReference type="InterPro" id="IPR036890">
    <property type="entry name" value="HATPase_C_sf"/>
</dbReference>